<dbReference type="EMBL" id="JBHRTP010000008">
    <property type="protein sequence ID" value="MFC3107050.1"/>
    <property type="molecule type" value="Genomic_DNA"/>
</dbReference>
<accession>A0ABV7EZ79</accession>
<protein>
    <submittedName>
        <fullName evidence="1">Uncharacterized protein</fullName>
    </submittedName>
</protein>
<sequence length="68" mass="7454">MAVRASPIQCHNLRSEIIEFLIDTLGVDPQRVIGLARKLTGSLETPPDAVKVPKLVPAKRKIRTRPAA</sequence>
<evidence type="ECO:0000313" key="1">
    <source>
        <dbReference type="EMBL" id="MFC3107050.1"/>
    </source>
</evidence>
<organism evidence="1 2">
    <name type="scientific">Undibacterium arcticum</name>
    <dbReference type="NCBI Taxonomy" id="1762892"/>
    <lineage>
        <taxon>Bacteria</taxon>
        <taxon>Pseudomonadati</taxon>
        <taxon>Pseudomonadota</taxon>
        <taxon>Betaproteobacteria</taxon>
        <taxon>Burkholderiales</taxon>
        <taxon>Oxalobacteraceae</taxon>
        <taxon>Undibacterium</taxon>
    </lineage>
</organism>
<gene>
    <name evidence="1" type="ORF">ACFOFO_03585</name>
</gene>
<proteinExistence type="predicted"/>
<name>A0ABV7EZ79_9BURK</name>
<dbReference type="RefSeq" id="WP_390326309.1">
    <property type="nucleotide sequence ID" value="NZ_JBHRTP010000008.1"/>
</dbReference>
<reference evidence="2" key="1">
    <citation type="journal article" date="2019" name="Int. J. Syst. Evol. Microbiol.">
        <title>The Global Catalogue of Microorganisms (GCM) 10K type strain sequencing project: providing services to taxonomists for standard genome sequencing and annotation.</title>
        <authorList>
            <consortium name="The Broad Institute Genomics Platform"/>
            <consortium name="The Broad Institute Genome Sequencing Center for Infectious Disease"/>
            <person name="Wu L."/>
            <person name="Ma J."/>
        </authorList>
    </citation>
    <scope>NUCLEOTIDE SEQUENCE [LARGE SCALE GENOMIC DNA]</scope>
    <source>
        <strain evidence="2">KCTC 42986</strain>
    </source>
</reference>
<comment type="caution">
    <text evidence="1">The sequence shown here is derived from an EMBL/GenBank/DDBJ whole genome shotgun (WGS) entry which is preliminary data.</text>
</comment>
<evidence type="ECO:0000313" key="2">
    <source>
        <dbReference type="Proteomes" id="UP001595530"/>
    </source>
</evidence>
<dbReference type="Proteomes" id="UP001595530">
    <property type="component" value="Unassembled WGS sequence"/>
</dbReference>
<keyword evidence="2" id="KW-1185">Reference proteome</keyword>